<dbReference type="SMART" id="SM00304">
    <property type="entry name" value="HAMP"/>
    <property type="match status" value="1"/>
</dbReference>
<evidence type="ECO:0000256" key="5">
    <source>
        <dbReference type="SAM" id="Phobius"/>
    </source>
</evidence>
<dbReference type="SMART" id="SM00283">
    <property type="entry name" value="MA"/>
    <property type="match status" value="1"/>
</dbReference>
<feature type="compositionally biased region" description="Pro residues" evidence="4">
    <location>
        <begin position="725"/>
        <end position="737"/>
    </location>
</feature>
<dbReference type="Pfam" id="PF22673">
    <property type="entry name" value="MCP-like_PDC_1"/>
    <property type="match status" value="1"/>
</dbReference>
<dbReference type="Gene3D" id="3.30.450.20">
    <property type="entry name" value="PAS domain"/>
    <property type="match status" value="1"/>
</dbReference>
<dbReference type="PROSITE" id="PS50111">
    <property type="entry name" value="CHEMOTAXIS_TRANSDUC_2"/>
    <property type="match status" value="1"/>
</dbReference>
<sequence>MSLRTKILVYVLLPVLLTAGSVAVFNIYRGHTRMLEKDKRLMMEDLAKIALKVEQANLEAVTVSRTIADAQESGMFGLRNESVALLRRVLEANPQFVGVSIGYEPNADGKDTDFLASFSRPPNWLGEDGRFIPYWYRDLSDGQRIKSETLVDMDTSLYYNGVRQALSKNPELRYYITEPYIYNNLNLIVEQMSPIVINGRFQGIVGVDRSLDTLNDALQGLRPYAGSQLYLVSSRGRLIATTLGSEFRTMPVDRFYVQRDEDGGRVMLDIFEHNEEQGMMEFNSDRGVRLKDADVDHAYRNLFDRISETKQGSPPIIFEDPLTGDEAFIASAFIPTGGWRLVMTVPEAAITGPTWDDIKRAMIVGLIGILTMVLIIVVFANRFSARIRHANDLAQAVADGDLTHDAEIVTSDETGQLLKAIDLMVSNLNALLLQVKHSTIQLVSTATRISGAAKSQEVTIQDFGASTQEIASAVNEITATSRDLLETMRDVAEGADETGHIAEDGRRQLLDMSQSMDNLSSATSSIAAKLAVISEKANNITKVVTTIGKVSEQTNLLSLNAAIEAEKAGEHGLGFSVVAREIRRLAHQTAQASVNIDTMVNEMQAAVSSGVMEMDKFNESVRSGVQEVGSLGERLDEIITGVQNVTPRYVSVREGMEAQTQGAQQISEAMVNLRDGASRTAESLKEFDEATRALHAAVNGLRREVSRFKVKEKASTGMTHMPFPMRGPFPPRPSDKK</sequence>
<dbReference type="RefSeq" id="WP_189511881.1">
    <property type="nucleotide sequence ID" value="NZ_BMXG01000003.1"/>
</dbReference>
<evidence type="ECO:0000313" key="9">
    <source>
        <dbReference type="Proteomes" id="UP000642829"/>
    </source>
</evidence>
<dbReference type="Pfam" id="PF00015">
    <property type="entry name" value="MCPsignal"/>
    <property type="match status" value="1"/>
</dbReference>
<evidence type="ECO:0000259" key="7">
    <source>
        <dbReference type="PROSITE" id="PS50885"/>
    </source>
</evidence>
<reference evidence="8" key="1">
    <citation type="journal article" date="2014" name="Int. J. Syst. Evol. Microbiol.">
        <title>Complete genome sequence of Corynebacterium casei LMG S-19264T (=DSM 44701T), isolated from a smear-ripened cheese.</title>
        <authorList>
            <consortium name="US DOE Joint Genome Institute (JGI-PGF)"/>
            <person name="Walter F."/>
            <person name="Albersmeier A."/>
            <person name="Kalinowski J."/>
            <person name="Ruckert C."/>
        </authorList>
    </citation>
    <scope>NUCLEOTIDE SEQUENCE</scope>
    <source>
        <strain evidence="8">KCTC 12870</strain>
    </source>
</reference>
<keyword evidence="5" id="KW-1133">Transmembrane helix</keyword>
<dbReference type="GO" id="GO:0016020">
    <property type="term" value="C:membrane"/>
    <property type="evidence" value="ECO:0007669"/>
    <property type="project" value="InterPro"/>
</dbReference>
<evidence type="ECO:0000256" key="1">
    <source>
        <dbReference type="ARBA" id="ARBA00023224"/>
    </source>
</evidence>
<dbReference type="SUPFAM" id="SSF58104">
    <property type="entry name" value="Methyl-accepting chemotaxis protein (MCP) signaling domain"/>
    <property type="match status" value="1"/>
</dbReference>
<feature type="region of interest" description="Disordered" evidence="4">
    <location>
        <begin position="718"/>
        <end position="737"/>
    </location>
</feature>
<dbReference type="PANTHER" id="PTHR32089:SF120">
    <property type="entry name" value="METHYL-ACCEPTING CHEMOTAXIS PROTEIN TLPQ"/>
    <property type="match status" value="1"/>
</dbReference>
<keyword evidence="5" id="KW-0812">Transmembrane</keyword>
<dbReference type="Gene3D" id="1.10.287.950">
    <property type="entry name" value="Methyl-accepting chemotaxis protein"/>
    <property type="match status" value="1"/>
</dbReference>
<dbReference type="PROSITE" id="PS50885">
    <property type="entry name" value="HAMP"/>
    <property type="match status" value="1"/>
</dbReference>
<dbReference type="InterPro" id="IPR004090">
    <property type="entry name" value="Chemotax_Me-accpt_rcpt"/>
</dbReference>
<dbReference type="PRINTS" id="PR00260">
    <property type="entry name" value="CHEMTRNSDUCR"/>
</dbReference>
<feature type="domain" description="Methyl-accepting transducer" evidence="6">
    <location>
        <begin position="438"/>
        <end position="674"/>
    </location>
</feature>
<evidence type="ECO:0000256" key="4">
    <source>
        <dbReference type="SAM" id="MobiDB-lite"/>
    </source>
</evidence>
<proteinExistence type="inferred from homology"/>
<dbReference type="CDD" id="cd06225">
    <property type="entry name" value="HAMP"/>
    <property type="match status" value="1"/>
</dbReference>
<protein>
    <recommendedName>
        <fullName evidence="10">Methyl-accepting chemotaxis protein</fullName>
    </recommendedName>
</protein>
<dbReference type="EMBL" id="BMXG01000003">
    <property type="protein sequence ID" value="GHB93926.1"/>
    <property type="molecule type" value="Genomic_DNA"/>
</dbReference>
<accession>A0A8J3D9P8</accession>
<dbReference type="AlphaFoldDB" id="A0A8J3D9P8"/>
<keyword evidence="9" id="KW-1185">Reference proteome</keyword>
<comment type="caution">
    <text evidence="8">The sequence shown here is derived from an EMBL/GenBank/DDBJ whole genome shotgun (WGS) entry which is preliminary data.</text>
</comment>
<evidence type="ECO:0000259" key="6">
    <source>
        <dbReference type="PROSITE" id="PS50111"/>
    </source>
</evidence>
<evidence type="ECO:0000256" key="3">
    <source>
        <dbReference type="PROSITE-ProRule" id="PRU00284"/>
    </source>
</evidence>
<dbReference type="Pfam" id="PF00672">
    <property type="entry name" value="HAMP"/>
    <property type="match status" value="1"/>
</dbReference>
<gene>
    <name evidence="8" type="ORF">GCM10007047_06900</name>
</gene>
<evidence type="ECO:0000313" key="8">
    <source>
        <dbReference type="EMBL" id="GHB93926.1"/>
    </source>
</evidence>
<reference evidence="8" key="2">
    <citation type="submission" date="2020-09" db="EMBL/GenBank/DDBJ databases">
        <authorList>
            <person name="Sun Q."/>
            <person name="Kim S."/>
        </authorList>
    </citation>
    <scope>NUCLEOTIDE SEQUENCE</scope>
    <source>
        <strain evidence="8">KCTC 12870</strain>
    </source>
</reference>
<feature type="transmembrane region" description="Helical" evidence="5">
    <location>
        <begin position="361"/>
        <end position="380"/>
    </location>
</feature>
<dbReference type="PANTHER" id="PTHR32089">
    <property type="entry name" value="METHYL-ACCEPTING CHEMOTAXIS PROTEIN MCPB"/>
    <property type="match status" value="1"/>
</dbReference>
<dbReference type="GO" id="GO:0006935">
    <property type="term" value="P:chemotaxis"/>
    <property type="evidence" value="ECO:0007669"/>
    <property type="project" value="InterPro"/>
</dbReference>
<feature type="domain" description="HAMP" evidence="7">
    <location>
        <begin position="381"/>
        <end position="433"/>
    </location>
</feature>
<dbReference type="GO" id="GO:0004888">
    <property type="term" value="F:transmembrane signaling receptor activity"/>
    <property type="evidence" value="ECO:0007669"/>
    <property type="project" value="InterPro"/>
</dbReference>
<evidence type="ECO:0008006" key="10">
    <source>
        <dbReference type="Google" id="ProtNLM"/>
    </source>
</evidence>
<keyword evidence="1 3" id="KW-0807">Transducer</keyword>
<organism evidence="8 9">
    <name type="scientific">Cerasicoccus arenae</name>
    <dbReference type="NCBI Taxonomy" id="424488"/>
    <lineage>
        <taxon>Bacteria</taxon>
        <taxon>Pseudomonadati</taxon>
        <taxon>Verrucomicrobiota</taxon>
        <taxon>Opitutia</taxon>
        <taxon>Puniceicoccales</taxon>
        <taxon>Cerasicoccaceae</taxon>
        <taxon>Cerasicoccus</taxon>
    </lineage>
</organism>
<evidence type="ECO:0000256" key="2">
    <source>
        <dbReference type="ARBA" id="ARBA00029447"/>
    </source>
</evidence>
<name>A0A8J3D9P8_9BACT</name>
<dbReference type="GO" id="GO:0007165">
    <property type="term" value="P:signal transduction"/>
    <property type="evidence" value="ECO:0007669"/>
    <property type="project" value="UniProtKB-KW"/>
</dbReference>
<dbReference type="Proteomes" id="UP000642829">
    <property type="component" value="Unassembled WGS sequence"/>
</dbReference>
<keyword evidence="5" id="KW-0472">Membrane</keyword>
<comment type="similarity">
    <text evidence="2">Belongs to the methyl-accepting chemotaxis (MCP) protein family.</text>
</comment>
<dbReference type="InterPro" id="IPR003660">
    <property type="entry name" value="HAMP_dom"/>
</dbReference>
<dbReference type="CDD" id="cd12913">
    <property type="entry name" value="PDC1_MCP_like"/>
    <property type="match status" value="1"/>
</dbReference>
<dbReference type="InterPro" id="IPR004089">
    <property type="entry name" value="MCPsignal_dom"/>
</dbReference>